<dbReference type="InterPro" id="IPR023614">
    <property type="entry name" value="Porin_dom_sf"/>
</dbReference>
<feature type="compositionally biased region" description="Basic residues" evidence="4">
    <location>
        <begin position="165"/>
        <end position="176"/>
    </location>
</feature>
<dbReference type="Pfam" id="PF01459">
    <property type="entry name" value="Porin_3"/>
    <property type="match status" value="2"/>
</dbReference>
<dbReference type="InterPro" id="IPR027246">
    <property type="entry name" value="Porin_Euk/Tom40"/>
</dbReference>
<dbReference type="GO" id="GO:0005741">
    <property type="term" value="C:mitochondrial outer membrane"/>
    <property type="evidence" value="ECO:0007669"/>
    <property type="project" value="InterPro"/>
</dbReference>
<keyword evidence="2" id="KW-1134">Transmembrane beta strand</keyword>
<comment type="caution">
    <text evidence="5">The sequence shown here is derived from an EMBL/GenBank/DDBJ whole genome shotgun (WGS) entry which is preliminary data.</text>
</comment>
<keyword evidence="2" id="KW-0472">Membrane</keyword>
<evidence type="ECO:0000256" key="4">
    <source>
        <dbReference type="SAM" id="MobiDB-lite"/>
    </source>
</evidence>
<comment type="similarity">
    <text evidence="1">Belongs to the eukaryotic mitochondrial porin family.</text>
</comment>
<proteinExistence type="inferred from homology"/>
<keyword evidence="3" id="KW-0626">Porin</keyword>
<dbReference type="PANTHER" id="PTHR11743:SF70">
    <property type="entry name" value="GH26960P-RELATED"/>
    <property type="match status" value="1"/>
</dbReference>
<dbReference type="InterPro" id="IPR001925">
    <property type="entry name" value="Porin_Euk"/>
</dbReference>
<protein>
    <recommendedName>
        <fullName evidence="7">Mitochondrial outer membrane protein porin</fullName>
    </recommendedName>
</protein>
<feature type="region of interest" description="Disordered" evidence="4">
    <location>
        <begin position="126"/>
        <end position="181"/>
    </location>
</feature>
<accession>A0A139HWQ1</accession>
<keyword evidence="6" id="KW-1185">Reference proteome</keyword>
<dbReference type="AlphaFoldDB" id="A0A139HWQ1"/>
<dbReference type="PANTHER" id="PTHR11743">
    <property type="entry name" value="VOLTAGE-DEPENDENT ANION-SELECTIVE CHANNEL"/>
    <property type="match status" value="1"/>
</dbReference>
<dbReference type="GO" id="GO:0008308">
    <property type="term" value="F:voltage-gated monoatomic anion channel activity"/>
    <property type="evidence" value="ECO:0007669"/>
    <property type="project" value="InterPro"/>
</dbReference>
<evidence type="ECO:0000313" key="6">
    <source>
        <dbReference type="Proteomes" id="UP000070133"/>
    </source>
</evidence>
<organism evidence="5 6">
    <name type="scientific">Pseudocercospora eumusae</name>
    <dbReference type="NCBI Taxonomy" id="321146"/>
    <lineage>
        <taxon>Eukaryota</taxon>
        <taxon>Fungi</taxon>
        <taxon>Dikarya</taxon>
        <taxon>Ascomycota</taxon>
        <taxon>Pezizomycotina</taxon>
        <taxon>Dothideomycetes</taxon>
        <taxon>Dothideomycetidae</taxon>
        <taxon>Mycosphaerellales</taxon>
        <taxon>Mycosphaerellaceae</taxon>
        <taxon>Pseudocercospora</taxon>
    </lineage>
</organism>
<dbReference type="EMBL" id="LFZN01000004">
    <property type="protein sequence ID" value="KXT06894.1"/>
    <property type="molecule type" value="Genomic_DNA"/>
</dbReference>
<dbReference type="GO" id="GO:0046930">
    <property type="term" value="C:pore complex"/>
    <property type="evidence" value="ECO:0007669"/>
    <property type="project" value="UniProtKB-KW"/>
</dbReference>
<dbReference type="Proteomes" id="UP000070133">
    <property type="component" value="Unassembled WGS sequence"/>
</dbReference>
<dbReference type="STRING" id="321146.A0A139HWQ1"/>
<keyword evidence="3" id="KW-0813">Transport</keyword>
<evidence type="ECO:0000256" key="2">
    <source>
        <dbReference type="ARBA" id="ARBA00022452"/>
    </source>
</evidence>
<name>A0A139HWQ1_9PEZI</name>
<reference evidence="5 6" key="1">
    <citation type="submission" date="2015-07" db="EMBL/GenBank/DDBJ databases">
        <title>Comparative genomics of the Sigatoka disease complex on banana suggests a link between parallel evolutionary changes in Pseudocercospora fijiensis and Pseudocercospora eumusae and increased virulence on the banana host.</title>
        <authorList>
            <person name="Chang T.-C."/>
            <person name="Salvucci A."/>
            <person name="Crous P.W."/>
            <person name="Stergiopoulos I."/>
        </authorList>
    </citation>
    <scope>NUCLEOTIDE SEQUENCE [LARGE SCALE GENOMIC DNA]</scope>
    <source>
        <strain evidence="5 6">CBS 114824</strain>
    </source>
</reference>
<keyword evidence="2" id="KW-0812">Transmembrane</keyword>
<dbReference type="CDD" id="cd07306">
    <property type="entry name" value="Porin3_VDAC"/>
    <property type="match status" value="1"/>
</dbReference>
<dbReference type="OrthoDB" id="7827681at2759"/>
<dbReference type="PROSITE" id="PS00558">
    <property type="entry name" value="EUKARYOTIC_PORIN"/>
    <property type="match status" value="1"/>
</dbReference>
<dbReference type="Gene3D" id="2.40.160.10">
    <property type="entry name" value="Porin"/>
    <property type="match status" value="1"/>
</dbReference>
<evidence type="ECO:0008006" key="7">
    <source>
        <dbReference type="Google" id="ProtNLM"/>
    </source>
</evidence>
<dbReference type="GO" id="GO:0015288">
    <property type="term" value="F:porin activity"/>
    <property type="evidence" value="ECO:0007669"/>
    <property type="project" value="UniProtKB-KW"/>
</dbReference>
<dbReference type="EMBL" id="LFZN01000004">
    <property type="protein sequence ID" value="KXT06891.1"/>
    <property type="molecule type" value="Genomic_DNA"/>
</dbReference>
<gene>
    <name evidence="5" type="ORF">AC578_7190</name>
</gene>
<evidence type="ECO:0000256" key="3">
    <source>
        <dbReference type="ARBA" id="ARBA00023114"/>
    </source>
</evidence>
<evidence type="ECO:0000313" key="5">
    <source>
        <dbReference type="EMBL" id="KXT06894.1"/>
    </source>
</evidence>
<feature type="compositionally biased region" description="Polar residues" evidence="4">
    <location>
        <begin position="154"/>
        <end position="163"/>
    </location>
</feature>
<evidence type="ECO:0000256" key="1">
    <source>
        <dbReference type="ARBA" id="ARBA00007780"/>
    </source>
</evidence>
<sequence length="448" mass="48266">MAMSTMLYNEDEGLRELERSPKVSEIRSILHSHTNDRDSYTDTRHHLSSWISRLNPFSSTPDNMSSLKEKVEDKVDRAAAPLLPIPAFGDLSKAANDLINKDFYHTSQATLDVKLKAPNGTNVTVKGKQGFDGVTSGSFEGKHSLKPQGRPKPSLSNTSTNQNSKPKKSSGKAKARKEKEQRKGFIKGIAFITRLPAPLRTKLILFAAGFPDGKGESGEFELTYQQKGVTITQAWTTASLLDSKVELQDVVAPGVKVDVQNLWNPAKEASANQKVNLAFKNPNVHSRAFINYATAKGNIDATVDITAGHEGFLVGGEAGYDVQKAAVTRYSLGVGYQTPTYVASIVGTQNLTLIAASYYQKVNSAVEVGAKAGYDVQGQKASGLELASKYKLDPISFAKAKINDRGIAALAYSTKLNPGTTIGLGLSLDTNKLNEAGHKIGTSLTFEG</sequence>
<keyword evidence="3" id="KW-0406">Ion transport</keyword>